<sequence length="524" mass="59153">METLPQLFNYAVEQYRNQPVLIEPSEDNSLSVLSYYQVRERVHQFAGYLQGQEVQKGERILIWSASRADWLIAYFAAVLLGLVVVPVDVNSKEDFIARLIEKTEARFLITTRKQHATLQHISLPFIDIDQLPQGSFMADRLPAISKDDLAQLVFTSGTTGQPKGVMLSHSNIVSNAKASVEAVDIRRGDRALSILPLSHMLELTIDVAIFHIGACVIYARTLSPDTLFKLFTSQRITCMVLVPQALQLFMNGIDREVRRQKKEKIWERLHTIAARLPFSLRRYLFGTIHQKLGGHFRFFVSGGAYLPPVLGRRWENMGVRVLQGYGTTECSPVVSVNRTHDHNMESTGLPLPGVEVRIAPDKEILVRGPNVTLGYWHNEDATKAAFDGEWYRTGDLGLLDAKGGLYIKGRKKNLIVLANGMNVFPEDLENILLENKNLKDAVVMGLGRDEHDPQVHAILLMEHPDQATAKAAIQQANKRLAAHQQIRGFTIWPEEDFPRTHTLKVKRQDMLATLTSLRKEQEIS</sequence>
<dbReference type="EMBL" id="BNJF01000001">
    <property type="protein sequence ID" value="GHO43769.1"/>
    <property type="molecule type" value="Genomic_DNA"/>
</dbReference>
<dbReference type="PANTHER" id="PTHR43201">
    <property type="entry name" value="ACYL-COA SYNTHETASE"/>
    <property type="match status" value="1"/>
</dbReference>
<dbReference type="InterPro" id="IPR020845">
    <property type="entry name" value="AMP-binding_CS"/>
</dbReference>
<evidence type="ECO:0000313" key="4">
    <source>
        <dbReference type="EMBL" id="GHO43769.1"/>
    </source>
</evidence>
<dbReference type="RefSeq" id="WP_220193227.1">
    <property type="nucleotide sequence ID" value="NZ_BNJF01000001.1"/>
</dbReference>
<proteinExistence type="inferred from homology"/>
<dbReference type="InterPro" id="IPR045851">
    <property type="entry name" value="AMP-bd_C_sf"/>
</dbReference>
<reference evidence="4" key="1">
    <citation type="submission" date="2020-10" db="EMBL/GenBank/DDBJ databases">
        <title>Taxonomic study of unclassified bacteria belonging to the class Ktedonobacteria.</title>
        <authorList>
            <person name="Yabe S."/>
            <person name="Wang C.M."/>
            <person name="Zheng Y."/>
            <person name="Sakai Y."/>
            <person name="Cavaletti L."/>
            <person name="Monciardini P."/>
            <person name="Donadio S."/>
        </authorList>
    </citation>
    <scope>NUCLEOTIDE SEQUENCE</scope>
    <source>
        <strain evidence="4">SOSP1-1</strain>
    </source>
</reference>
<feature type="domain" description="AMP-dependent synthetase/ligase" evidence="3">
    <location>
        <begin position="11"/>
        <end position="376"/>
    </location>
</feature>
<comment type="similarity">
    <text evidence="1">Belongs to the ATP-dependent AMP-binding enzyme family.</text>
</comment>
<name>A0A8J3HU42_9CHLR</name>
<organism evidence="4 5">
    <name type="scientific">Ktedonospora formicarum</name>
    <dbReference type="NCBI Taxonomy" id="2778364"/>
    <lineage>
        <taxon>Bacteria</taxon>
        <taxon>Bacillati</taxon>
        <taxon>Chloroflexota</taxon>
        <taxon>Ktedonobacteria</taxon>
        <taxon>Ktedonobacterales</taxon>
        <taxon>Ktedonobacteraceae</taxon>
        <taxon>Ktedonospora</taxon>
    </lineage>
</organism>
<dbReference type="Pfam" id="PF00501">
    <property type="entry name" value="AMP-binding"/>
    <property type="match status" value="1"/>
</dbReference>
<keyword evidence="5" id="KW-1185">Reference proteome</keyword>
<dbReference type="AlphaFoldDB" id="A0A8J3HU42"/>
<protein>
    <recommendedName>
        <fullName evidence="3">AMP-dependent synthetase/ligase domain-containing protein</fullName>
    </recommendedName>
</protein>
<evidence type="ECO:0000256" key="1">
    <source>
        <dbReference type="ARBA" id="ARBA00006432"/>
    </source>
</evidence>
<gene>
    <name evidence="4" type="ORF">KSX_19320</name>
</gene>
<dbReference type="GO" id="GO:0031956">
    <property type="term" value="F:medium-chain fatty acid-CoA ligase activity"/>
    <property type="evidence" value="ECO:0007669"/>
    <property type="project" value="TreeGrafter"/>
</dbReference>
<evidence type="ECO:0000256" key="2">
    <source>
        <dbReference type="ARBA" id="ARBA00022598"/>
    </source>
</evidence>
<dbReference type="Gene3D" id="3.30.300.30">
    <property type="match status" value="1"/>
</dbReference>
<accession>A0A8J3HU42</accession>
<comment type="caution">
    <text evidence="4">The sequence shown here is derived from an EMBL/GenBank/DDBJ whole genome shotgun (WGS) entry which is preliminary data.</text>
</comment>
<dbReference type="Pfam" id="PF23562">
    <property type="entry name" value="AMP-binding_C_3"/>
    <property type="match status" value="1"/>
</dbReference>
<keyword evidence="2" id="KW-0436">Ligase</keyword>
<dbReference type="InterPro" id="IPR042099">
    <property type="entry name" value="ANL_N_sf"/>
</dbReference>
<dbReference type="Gene3D" id="3.40.50.12780">
    <property type="entry name" value="N-terminal domain of ligase-like"/>
    <property type="match status" value="1"/>
</dbReference>
<dbReference type="InterPro" id="IPR000873">
    <property type="entry name" value="AMP-dep_synth/lig_dom"/>
</dbReference>
<dbReference type="GO" id="GO:0006631">
    <property type="term" value="P:fatty acid metabolic process"/>
    <property type="evidence" value="ECO:0007669"/>
    <property type="project" value="TreeGrafter"/>
</dbReference>
<dbReference type="PROSITE" id="PS00455">
    <property type="entry name" value="AMP_BINDING"/>
    <property type="match status" value="1"/>
</dbReference>
<dbReference type="SUPFAM" id="SSF56801">
    <property type="entry name" value="Acetyl-CoA synthetase-like"/>
    <property type="match status" value="1"/>
</dbReference>
<dbReference type="Proteomes" id="UP000612362">
    <property type="component" value="Unassembled WGS sequence"/>
</dbReference>
<evidence type="ECO:0000259" key="3">
    <source>
        <dbReference type="Pfam" id="PF00501"/>
    </source>
</evidence>
<dbReference type="PANTHER" id="PTHR43201:SF5">
    <property type="entry name" value="MEDIUM-CHAIN ACYL-COA LIGASE ACSF2, MITOCHONDRIAL"/>
    <property type="match status" value="1"/>
</dbReference>
<evidence type="ECO:0000313" key="5">
    <source>
        <dbReference type="Proteomes" id="UP000612362"/>
    </source>
</evidence>